<evidence type="ECO:0000313" key="3">
    <source>
        <dbReference type="Proteomes" id="UP001530293"/>
    </source>
</evidence>
<accession>A0ABD3MB27</accession>
<feature type="compositionally biased region" description="Polar residues" evidence="1">
    <location>
        <begin position="23"/>
        <end position="48"/>
    </location>
</feature>
<feature type="region of interest" description="Disordered" evidence="1">
    <location>
        <begin position="1"/>
        <end position="66"/>
    </location>
</feature>
<gene>
    <name evidence="2" type="ORF">ACHAWU_000594</name>
</gene>
<name>A0ABD3MB27_9STRA</name>
<comment type="caution">
    <text evidence="2">The sequence shown here is derived from an EMBL/GenBank/DDBJ whole genome shotgun (WGS) entry which is preliminary data.</text>
</comment>
<organism evidence="2 3">
    <name type="scientific">Discostella pseudostelligera</name>
    <dbReference type="NCBI Taxonomy" id="259834"/>
    <lineage>
        <taxon>Eukaryota</taxon>
        <taxon>Sar</taxon>
        <taxon>Stramenopiles</taxon>
        <taxon>Ochrophyta</taxon>
        <taxon>Bacillariophyta</taxon>
        <taxon>Coscinodiscophyceae</taxon>
        <taxon>Thalassiosirophycidae</taxon>
        <taxon>Stephanodiscales</taxon>
        <taxon>Stephanodiscaceae</taxon>
        <taxon>Discostella</taxon>
    </lineage>
</organism>
<dbReference type="EMBL" id="JALLBG020000195">
    <property type="protein sequence ID" value="KAL3759971.1"/>
    <property type="molecule type" value="Genomic_DNA"/>
</dbReference>
<keyword evidence="3" id="KW-1185">Reference proteome</keyword>
<sequence length="88" mass="8961">DEPTPKPSIDPTVGVEAVVTPVPMNTTSNITPEPSNDPTESPTSAQLISTPSPTGPPSHSPSSAGKLVSPVSAAPIMWCTVVVSHVLH</sequence>
<proteinExistence type="predicted"/>
<evidence type="ECO:0000313" key="2">
    <source>
        <dbReference type="EMBL" id="KAL3759971.1"/>
    </source>
</evidence>
<reference evidence="2 3" key="1">
    <citation type="submission" date="2024-10" db="EMBL/GenBank/DDBJ databases">
        <title>Updated reference genomes for cyclostephanoid diatoms.</title>
        <authorList>
            <person name="Roberts W.R."/>
            <person name="Alverson A.J."/>
        </authorList>
    </citation>
    <scope>NUCLEOTIDE SEQUENCE [LARGE SCALE GENOMIC DNA]</scope>
    <source>
        <strain evidence="2 3">AJA232-27</strain>
    </source>
</reference>
<feature type="non-terminal residue" evidence="2">
    <location>
        <position position="1"/>
    </location>
</feature>
<evidence type="ECO:0000256" key="1">
    <source>
        <dbReference type="SAM" id="MobiDB-lite"/>
    </source>
</evidence>
<protein>
    <submittedName>
        <fullName evidence="2">Uncharacterized protein</fullName>
    </submittedName>
</protein>
<dbReference type="AlphaFoldDB" id="A0ABD3MB27"/>
<dbReference type="Proteomes" id="UP001530293">
    <property type="component" value="Unassembled WGS sequence"/>
</dbReference>